<dbReference type="InterPro" id="IPR007453">
    <property type="entry name" value="DsrC/TusE"/>
</dbReference>
<comment type="similarity">
    <text evidence="2">Belongs to the DsrC/TusE family.</text>
</comment>
<dbReference type="GO" id="GO:0097163">
    <property type="term" value="F:sulfur carrier activity"/>
    <property type="evidence" value="ECO:0007669"/>
    <property type="project" value="TreeGrafter"/>
</dbReference>
<dbReference type="PANTHER" id="PTHR37010">
    <property type="entry name" value="SULFURTRANSFERASE TUSE"/>
    <property type="match status" value="1"/>
</dbReference>
<accession>A0A5K8A622</accession>
<protein>
    <submittedName>
        <fullName evidence="5">Sulfurtransferase TusE</fullName>
    </submittedName>
</protein>
<dbReference type="Gene3D" id="3.30.1420.10">
    <property type="match status" value="1"/>
</dbReference>
<evidence type="ECO:0000256" key="3">
    <source>
        <dbReference type="ARBA" id="ARBA00022490"/>
    </source>
</evidence>
<dbReference type="Proteomes" id="UP000422108">
    <property type="component" value="Chromosome"/>
</dbReference>
<organism evidence="5 6">
    <name type="scientific">Desulfosarcina ovata subsp. ovata</name>
    <dbReference type="NCBI Taxonomy" id="2752305"/>
    <lineage>
        <taxon>Bacteria</taxon>
        <taxon>Pseudomonadati</taxon>
        <taxon>Thermodesulfobacteriota</taxon>
        <taxon>Desulfobacteria</taxon>
        <taxon>Desulfobacterales</taxon>
        <taxon>Desulfosarcinaceae</taxon>
        <taxon>Desulfosarcina</taxon>
    </lineage>
</organism>
<keyword evidence="6" id="KW-1185">Reference proteome</keyword>
<reference evidence="5 6" key="1">
    <citation type="submission" date="2019-11" db="EMBL/GenBank/DDBJ databases">
        <title>Comparative genomics of hydrocarbon-degrading Desulfosarcina strains.</title>
        <authorList>
            <person name="Watanabe M."/>
            <person name="Kojima H."/>
            <person name="Fukui M."/>
        </authorList>
    </citation>
    <scope>NUCLEOTIDE SEQUENCE [LARGE SCALE GENOMIC DNA]</scope>
    <source>
        <strain evidence="6">oXyS1</strain>
    </source>
</reference>
<name>A0A5K8A622_9BACT</name>
<dbReference type="InterPro" id="IPR042072">
    <property type="entry name" value="DsrC-like_C"/>
</dbReference>
<dbReference type="SUPFAM" id="SSF69721">
    <property type="entry name" value="DsrC, the gamma subunit of dissimilatory sulfite reductase"/>
    <property type="match status" value="1"/>
</dbReference>
<sequence>MVLSINSSGPKRIVKRIDGRDIVFDRDGYLLDPLLWSEAVALFLAREAGLETLSEAHWWVLRFVRNYYLEEGKEPINHRIKLGTGMSIQEIQALFPDGMARGVKRLAGLPKPKGCGG</sequence>
<proteinExistence type="inferred from homology"/>
<dbReference type="GO" id="GO:0005737">
    <property type="term" value="C:cytoplasm"/>
    <property type="evidence" value="ECO:0007669"/>
    <property type="project" value="UniProtKB-SubCell"/>
</dbReference>
<evidence type="ECO:0000256" key="1">
    <source>
        <dbReference type="ARBA" id="ARBA00004496"/>
    </source>
</evidence>
<dbReference type="GO" id="GO:0016740">
    <property type="term" value="F:transferase activity"/>
    <property type="evidence" value="ECO:0007669"/>
    <property type="project" value="UniProtKB-KW"/>
</dbReference>
<dbReference type="GO" id="GO:0002143">
    <property type="term" value="P:tRNA wobble position uridine thiolation"/>
    <property type="evidence" value="ECO:0007669"/>
    <property type="project" value="TreeGrafter"/>
</dbReference>
<dbReference type="AlphaFoldDB" id="A0A5K8A622"/>
<evidence type="ECO:0000256" key="2">
    <source>
        <dbReference type="ARBA" id="ARBA00005718"/>
    </source>
</evidence>
<dbReference type="NCBIfam" id="TIGR03342">
    <property type="entry name" value="dsrC_tusE_dsvC"/>
    <property type="match status" value="1"/>
</dbReference>
<gene>
    <name evidence="5" type="ORF">DSCOOX_11270</name>
</gene>
<feature type="active site" description="Cysteine persulfide intermediate" evidence="4">
    <location>
        <position position="115"/>
    </location>
</feature>
<dbReference type="PIRSF" id="PIRSF006223">
    <property type="entry name" value="DsrC_TusE"/>
    <property type="match status" value="1"/>
</dbReference>
<dbReference type="Gene3D" id="1.10.10.370">
    <property type="entry name" value="DsrC-like protein, C-terminal domain"/>
    <property type="match status" value="1"/>
</dbReference>
<dbReference type="InterPro" id="IPR043163">
    <property type="entry name" value="DsrC-like_N"/>
</dbReference>
<dbReference type="InterPro" id="IPR025526">
    <property type="entry name" value="DsrC-like_dom_sf"/>
</dbReference>
<evidence type="ECO:0000313" key="5">
    <source>
        <dbReference type="EMBL" id="BBO87947.1"/>
    </source>
</evidence>
<dbReference type="EMBL" id="AP021879">
    <property type="protein sequence ID" value="BBO87947.1"/>
    <property type="molecule type" value="Genomic_DNA"/>
</dbReference>
<dbReference type="Pfam" id="PF04358">
    <property type="entry name" value="DsrC"/>
    <property type="match status" value="1"/>
</dbReference>
<evidence type="ECO:0000313" key="6">
    <source>
        <dbReference type="Proteomes" id="UP000422108"/>
    </source>
</evidence>
<comment type="subcellular location">
    <subcellularLocation>
        <location evidence="1">Cytoplasm</location>
    </subcellularLocation>
</comment>
<dbReference type="RefSeq" id="WP_155309338.1">
    <property type="nucleotide sequence ID" value="NZ_AP021879.1"/>
</dbReference>
<evidence type="ECO:0000256" key="4">
    <source>
        <dbReference type="PIRSR" id="PIRSR006223-50"/>
    </source>
</evidence>
<keyword evidence="5" id="KW-0808">Transferase</keyword>
<keyword evidence="3" id="KW-0963">Cytoplasm</keyword>
<dbReference type="PANTHER" id="PTHR37010:SF1">
    <property type="entry name" value="SULFURTRANSFERASE TUSE"/>
    <property type="match status" value="1"/>
</dbReference>